<evidence type="ECO:0000256" key="7">
    <source>
        <dbReference type="PROSITE-ProRule" id="PRU00221"/>
    </source>
</evidence>
<dbReference type="SUPFAM" id="SSF50978">
    <property type="entry name" value="WD40 repeat-like"/>
    <property type="match status" value="1"/>
</dbReference>
<dbReference type="EMBL" id="PUHQ01000004">
    <property type="protein sequence ID" value="KAG0666692.1"/>
    <property type="molecule type" value="Genomic_DNA"/>
</dbReference>
<dbReference type="PROSITE" id="PS50082">
    <property type="entry name" value="WD_REPEATS_2"/>
    <property type="match status" value="1"/>
</dbReference>
<dbReference type="InterPro" id="IPR050853">
    <property type="entry name" value="WD_repeat_DNA-damage-binding"/>
</dbReference>
<evidence type="ECO:0000313" key="10">
    <source>
        <dbReference type="EMBL" id="KAG0666692.1"/>
    </source>
</evidence>
<accession>A0A9P7B8Z8</accession>
<evidence type="ECO:0000256" key="9">
    <source>
        <dbReference type="SAM" id="MobiDB-lite"/>
    </source>
</evidence>
<feature type="compositionally biased region" description="Low complexity" evidence="9">
    <location>
        <begin position="44"/>
        <end position="55"/>
    </location>
</feature>
<dbReference type="GO" id="GO:0003677">
    <property type="term" value="F:DNA binding"/>
    <property type="evidence" value="ECO:0007669"/>
    <property type="project" value="UniProtKB-UniRule"/>
</dbReference>
<feature type="region of interest" description="Disordered" evidence="9">
    <location>
        <begin position="234"/>
        <end position="259"/>
    </location>
</feature>
<comment type="similarity">
    <text evidence="1 8">Belongs to the WD repeat DDB2/WDR76 family.</text>
</comment>
<feature type="region of interest" description="Disordered" evidence="9">
    <location>
        <begin position="1"/>
        <end position="135"/>
    </location>
</feature>
<evidence type="ECO:0000256" key="1">
    <source>
        <dbReference type="ARBA" id="ARBA00005434"/>
    </source>
</evidence>
<evidence type="ECO:0000256" key="3">
    <source>
        <dbReference type="ARBA" id="ARBA00022574"/>
    </source>
</evidence>
<dbReference type="InterPro" id="IPR001680">
    <property type="entry name" value="WD40_rpt"/>
</dbReference>
<dbReference type="SMART" id="SM00320">
    <property type="entry name" value="WD40"/>
    <property type="match status" value="4"/>
</dbReference>
<keyword evidence="5 8" id="KW-0227">DNA damage</keyword>
<dbReference type="Proteomes" id="UP000777482">
    <property type="component" value="Unassembled WGS sequence"/>
</dbReference>
<dbReference type="AlphaFoldDB" id="A0A9P7B8Z8"/>
<keyword evidence="11" id="KW-1185">Reference proteome</keyword>
<feature type="repeat" description="WD" evidence="7">
    <location>
        <begin position="418"/>
        <end position="459"/>
    </location>
</feature>
<reference evidence="10 11" key="1">
    <citation type="submission" date="2020-11" db="EMBL/GenBank/DDBJ databases">
        <title>Kefir isolates.</title>
        <authorList>
            <person name="Marcisauskas S."/>
            <person name="Kim Y."/>
            <person name="Blasche S."/>
        </authorList>
    </citation>
    <scope>NUCLEOTIDE SEQUENCE [LARGE SCALE GENOMIC DNA]</scope>
    <source>
        <strain evidence="10 11">KR</strain>
    </source>
</reference>
<name>A0A9P7B8Z8_RHOMI</name>
<organism evidence="10 11">
    <name type="scientific">Rhodotorula mucilaginosa</name>
    <name type="common">Yeast</name>
    <name type="synonym">Rhodotorula rubra</name>
    <dbReference type="NCBI Taxonomy" id="5537"/>
    <lineage>
        <taxon>Eukaryota</taxon>
        <taxon>Fungi</taxon>
        <taxon>Dikarya</taxon>
        <taxon>Basidiomycota</taxon>
        <taxon>Pucciniomycotina</taxon>
        <taxon>Microbotryomycetes</taxon>
        <taxon>Sporidiobolales</taxon>
        <taxon>Sporidiobolaceae</taxon>
        <taxon>Rhodotorula</taxon>
    </lineage>
</organism>
<dbReference type="Gene3D" id="2.130.10.10">
    <property type="entry name" value="YVTN repeat-like/Quinoprotein amine dehydrogenase"/>
    <property type="match status" value="1"/>
</dbReference>
<comment type="caution">
    <text evidence="10">The sequence shown here is derived from an EMBL/GenBank/DDBJ whole genome shotgun (WGS) entry which is preliminary data.</text>
</comment>
<dbReference type="PANTHER" id="PTHR14773">
    <property type="entry name" value="WD REPEAT-CONTAINING PROTEIN 76"/>
    <property type="match status" value="1"/>
</dbReference>
<comment type="function">
    <text evidence="8">DNA-binding protein that binds to both single- and double-stranded DNA. Binds preferentially to UV-damaged DNA. May be involved in DNA-metabolic processes.</text>
</comment>
<protein>
    <recommendedName>
        <fullName evidence="2 8">DNA damage-binding protein CMR1</fullName>
    </recommendedName>
</protein>
<proteinExistence type="inferred from homology"/>
<dbReference type="PANTHER" id="PTHR14773:SF0">
    <property type="entry name" value="WD REPEAT-CONTAINING PROTEIN 76"/>
    <property type="match status" value="1"/>
</dbReference>
<evidence type="ECO:0000256" key="5">
    <source>
        <dbReference type="ARBA" id="ARBA00022763"/>
    </source>
</evidence>
<gene>
    <name evidence="10" type="ORF">C6P46_004359</name>
</gene>
<evidence type="ECO:0000313" key="11">
    <source>
        <dbReference type="Proteomes" id="UP000777482"/>
    </source>
</evidence>
<dbReference type="OrthoDB" id="9890280at2759"/>
<keyword evidence="3 7" id="KW-0853">WD repeat</keyword>
<dbReference type="InterPro" id="IPR036322">
    <property type="entry name" value="WD40_repeat_dom_sf"/>
</dbReference>
<evidence type="ECO:0000256" key="4">
    <source>
        <dbReference type="ARBA" id="ARBA00022737"/>
    </source>
</evidence>
<dbReference type="GO" id="GO:0005634">
    <property type="term" value="C:nucleus"/>
    <property type="evidence" value="ECO:0007669"/>
    <property type="project" value="TreeGrafter"/>
</dbReference>
<dbReference type="InterPro" id="IPR019775">
    <property type="entry name" value="WD40_repeat_CS"/>
</dbReference>
<dbReference type="PROSITE" id="PS50294">
    <property type="entry name" value="WD_REPEATS_REGION"/>
    <property type="match status" value="1"/>
</dbReference>
<feature type="compositionally biased region" description="Acidic residues" evidence="9">
    <location>
        <begin position="249"/>
        <end position="259"/>
    </location>
</feature>
<evidence type="ECO:0000256" key="2">
    <source>
        <dbReference type="ARBA" id="ARBA00021132"/>
    </source>
</evidence>
<dbReference type="GO" id="GO:2000001">
    <property type="term" value="P:regulation of DNA damage checkpoint"/>
    <property type="evidence" value="ECO:0007669"/>
    <property type="project" value="TreeGrafter"/>
</dbReference>
<dbReference type="PROSITE" id="PS00678">
    <property type="entry name" value="WD_REPEATS_1"/>
    <property type="match status" value="1"/>
</dbReference>
<dbReference type="GO" id="GO:0006974">
    <property type="term" value="P:DNA damage response"/>
    <property type="evidence" value="ECO:0007669"/>
    <property type="project" value="UniProtKB-KW"/>
</dbReference>
<evidence type="ECO:0000256" key="8">
    <source>
        <dbReference type="RuleBase" id="RU365004"/>
    </source>
</evidence>
<evidence type="ECO:0000256" key="6">
    <source>
        <dbReference type="ARBA" id="ARBA00023125"/>
    </source>
</evidence>
<feature type="compositionally biased region" description="Basic and acidic residues" evidence="9">
    <location>
        <begin position="98"/>
        <end position="131"/>
    </location>
</feature>
<dbReference type="InterPro" id="IPR015943">
    <property type="entry name" value="WD40/YVTN_repeat-like_dom_sf"/>
</dbReference>
<dbReference type="Pfam" id="PF00400">
    <property type="entry name" value="WD40"/>
    <property type="match status" value="1"/>
</dbReference>
<sequence>MDGQGFDFSAFRNRQSKQNEHLLAETGHAESASAARELAKKATAKAPSSSTAKPKATARKRKVDALAAGYDAADSSEGSVRRSSRRSQPMRAVNSQTEQERADIEKRNKEEEEARRAEENRAKHADRKVEANEGGTRDALGQAALDDEFRRLALYDPAQHPTTGGSEWERGKKPPLGTKKLLNFAENLELRSIVKVIPERIYSMVVHPDSTRDLVFAGDKSGYISLWDCTDAGRPVEPKAGTPKNPVGDDGEEGEGEAEVETSYGRWWNWKAHRSNSVSLLKFRPGQPGSIYSSAYDGTLRVTHFETGMSEEVINGDHWEENALIHSFDFDPTGNQLWASDNDGGLIWRDMRQPMADAKRWNIDYYKVGSVNINQANPNLAATAHLKRFMALWDLEKLQGLPEDATRDEIVEKAQIVQHEHEKACSSAYFDPTGTRLASTSYDDSIRVWDLDPSNLAALRKTTTFKPVKRFAHNCQVGRYVTVLRARWSTVPSLPPHVHIGSMERSVDLYSPDGTSIAHLYDPDYITAVPAVTACHPTRPDRYYGGSASGKISFWAPPLASEEKEE</sequence>
<keyword evidence="4" id="KW-0677">Repeat</keyword>
<keyword evidence="6 8" id="KW-0238">DNA-binding</keyword>